<evidence type="ECO:0000313" key="2">
    <source>
        <dbReference type="EMBL" id="KAJ1141159.1"/>
    </source>
</evidence>
<proteinExistence type="predicted"/>
<sequence length="101" mass="10401">MADRTSGIGRGSLGEAKTGEVPGGEGGDARRGSACGPRGETRPCGPALDERKPADAGEGVVAPRWRTGGARPEDGRRATPPKQEAQMSGNGPWGKDHTQPR</sequence>
<keyword evidence="3" id="KW-1185">Reference proteome</keyword>
<protein>
    <submittedName>
        <fullName evidence="2">Uncharacterized protein</fullName>
    </submittedName>
</protein>
<evidence type="ECO:0000256" key="1">
    <source>
        <dbReference type="SAM" id="MobiDB-lite"/>
    </source>
</evidence>
<dbReference type="AlphaFoldDB" id="A0AAV7QN86"/>
<gene>
    <name evidence="2" type="ORF">NDU88_007494</name>
</gene>
<evidence type="ECO:0000313" key="3">
    <source>
        <dbReference type="Proteomes" id="UP001066276"/>
    </source>
</evidence>
<dbReference type="EMBL" id="JANPWB010000010">
    <property type="protein sequence ID" value="KAJ1141159.1"/>
    <property type="molecule type" value="Genomic_DNA"/>
</dbReference>
<reference evidence="2" key="1">
    <citation type="journal article" date="2022" name="bioRxiv">
        <title>Sequencing and chromosome-scale assembly of the giantPleurodeles waltlgenome.</title>
        <authorList>
            <person name="Brown T."/>
            <person name="Elewa A."/>
            <person name="Iarovenko S."/>
            <person name="Subramanian E."/>
            <person name="Araus A.J."/>
            <person name="Petzold A."/>
            <person name="Susuki M."/>
            <person name="Suzuki K.-i.T."/>
            <person name="Hayashi T."/>
            <person name="Toyoda A."/>
            <person name="Oliveira C."/>
            <person name="Osipova E."/>
            <person name="Leigh N.D."/>
            <person name="Simon A."/>
            <person name="Yun M.H."/>
        </authorList>
    </citation>
    <scope>NUCLEOTIDE SEQUENCE</scope>
    <source>
        <strain evidence="2">20211129_DDA</strain>
        <tissue evidence="2">Liver</tissue>
    </source>
</reference>
<accession>A0AAV7QN86</accession>
<name>A0AAV7QN86_PLEWA</name>
<dbReference type="Proteomes" id="UP001066276">
    <property type="component" value="Chromosome 6"/>
</dbReference>
<feature type="region of interest" description="Disordered" evidence="1">
    <location>
        <begin position="1"/>
        <end position="101"/>
    </location>
</feature>
<comment type="caution">
    <text evidence="2">The sequence shown here is derived from an EMBL/GenBank/DDBJ whole genome shotgun (WGS) entry which is preliminary data.</text>
</comment>
<organism evidence="2 3">
    <name type="scientific">Pleurodeles waltl</name>
    <name type="common">Iberian ribbed newt</name>
    <dbReference type="NCBI Taxonomy" id="8319"/>
    <lineage>
        <taxon>Eukaryota</taxon>
        <taxon>Metazoa</taxon>
        <taxon>Chordata</taxon>
        <taxon>Craniata</taxon>
        <taxon>Vertebrata</taxon>
        <taxon>Euteleostomi</taxon>
        <taxon>Amphibia</taxon>
        <taxon>Batrachia</taxon>
        <taxon>Caudata</taxon>
        <taxon>Salamandroidea</taxon>
        <taxon>Salamandridae</taxon>
        <taxon>Pleurodelinae</taxon>
        <taxon>Pleurodeles</taxon>
    </lineage>
</organism>